<gene>
    <name evidence="15" type="ORF">I350_04389</name>
</gene>
<dbReference type="InterPro" id="IPR024704">
    <property type="entry name" value="SMC"/>
</dbReference>
<evidence type="ECO:0000256" key="8">
    <source>
        <dbReference type="ARBA" id="ARBA00023054"/>
    </source>
</evidence>
<feature type="compositionally biased region" description="Acidic residues" evidence="13">
    <location>
        <begin position="1213"/>
        <end position="1223"/>
    </location>
</feature>
<feature type="domain" description="SMC hinge" evidence="14">
    <location>
        <begin position="781"/>
        <end position="894"/>
    </location>
</feature>
<evidence type="ECO:0000256" key="1">
    <source>
        <dbReference type="ARBA" id="ARBA00004123"/>
    </source>
</evidence>
<dbReference type="PIRSF" id="PIRSF005719">
    <property type="entry name" value="SMC"/>
    <property type="match status" value="1"/>
</dbReference>
<evidence type="ECO:0000256" key="10">
    <source>
        <dbReference type="ARBA" id="ARBA00023242"/>
    </source>
</evidence>
<dbReference type="InterPro" id="IPR036277">
    <property type="entry name" value="SMC_hinge_sf"/>
</dbReference>
<feature type="region of interest" description="Disordered" evidence="13">
    <location>
        <begin position="1"/>
        <end position="248"/>
    </location>
</feature>
<proteinExistence type="inferred from homology"/>
<dbReference type="Pfam" id="PF02463">
    <property type="entry name" value="SMC_N"/>
    <property type="match status" value="1"/>
</dbReference>
<dbReference type="SUPFAM" id="SSF75553">
    <property type="entry name" value="Smc hinge domain"/>
    <property type="match status" value="1"/>
</dbReference>
<feature type="coiled-coil region" evidence="12">
    <location>
        <begin position="435"/>
        <end position="486"/>
    </location>
</feature>
<evidence type="ECO:0000259" key="14">
    <source>
        <dbReference type="SMART" id="SM00968"/>
    </source>
</evidence>
<feature type="compositionally biased region" description="Acidic residues" evidence="13">
    <location>
        <begin position="54"/>
        <end position="66"/>
    </location>
</feature>
<accession>A0A1E3K471</accession>
<keyword evidence="5" id="KW-0547">Nucleotide-binding</keyword>
<feature type="coiled-coil region" evidence="12">
    <location>
        <begin position="593"/>
        <end position="638"/>
    </location>
</feature>
<comment type="similarity">
    <text evidence="2">Belongs to the SMC family. SMC4 subfamily.</text>
</comment>
<feature type="compositionally biased region" description="Low complexity" evidence="13">
    <location>
        <begin position="184"/>
        <end position="197"/>
    </location>
</feature>
<dbReference type="InterPro" id="IPR027417">
    <property type="entry name" value="P-loop_NTPase"/>
</dbReference>
<feature type="coiled-coil region" evidence="12">
    <location>
        <begin position="943"/>
        <end position="1057"/>
    </location>
</feature>
<feature type="compositionally biased region" description="Low complexity" evidence="13">
    <location>
        <begin position="84"/>
        <end position="103"/>
    </location>
</feature>
<comment type="caution">
    <text evidence="15">The sequence shown here is derived from an EMBL/GenBank/DDBJ whole genome shotgun (WGS) entry which is preliminary data.</text>
</comment>
<evidence type="ECO:0000256" key="6">
    <source>
        <dbReference type="ARBA" id="ARBA00022776"/>
    </source>
</evidence>
<dbReference type="Gene3D" id="3.40.50.300">
    <property type="entry name" value="P-loop containing nucleotide triphosphate hydrolases"/>
    <property type="match status" value="2"/>
</dbReference>
<dbReference type="GO" id="GO:0005634">
    <property type="term" value="C:nucleus"/>
    <property type="evidence" value="ECO:0007669"/>
    <property type="project" value="UniProtKB-SubCell"/>
</dbReference>
<dbReference type="Gene3D" id="3.30.70.1620">
    <property type="match status" value="1"/>
</dbReference>
<feature type="compositionally biased region" description="Basic residues" evidence="13">
    <location>
        <begin position="71"/>
        <end position="83"/>
    </location>
</feature>
<comment type="subcellular location">
    <subcellularLocation>
        <location evidence="1">Nucleus</location>
    </subcellularLocation>
</comment>
<protein>
    <recommendedName>
        <fullName evidence="3">Structural maintenance of chromosomes protein 4</fullName>
    </recommendedName>
</protein>
<feature type="compositionally biased region" description="Acidic residues" evidence="13">
    <location>
        <begin position="142"/>
        <end position="153"/>
    </location>
</feature>
<keyword evidence="10" id="KW-0539">Nucleus</keyword>
<dbReference type="Pfam" id="PF06470">
    <property type="entry name" value="SMC_hinge"/>
    <property type="match status" value="1"/>
</dbReference>
<evidence type="ECO:0000256" key="7">
    <source>
        <dbReference type="ARBA" id="ARBA00022840"/>
    </source>
</evidence>
<feature type="compositionally biased region" description="Basic and acidic residues" evidence="13">
    <location>
        <begin position="1224"/>
        <end position="1233"/>
    </location>
</feature>
<dbReference type="Gene3D" id="1.20.1060.20">
    <property type="match status" value="1"/>
</dbReference>
<sequence>MPPRRSTRAAPAASSAPATKTTAKRSTRAKKEPSPEVSGEEDDLDSVSAAGGHDDDEEEEEEEVEEDVKPKIKRGASKAKPKAKAAPAPARRSARASVASVASETEHTESEDELELPPPKTKSRSKKAAPAPKPRPKTPEMTSEDEDEAEEELQSALRGQRGTVAPSEPATPTPHSRTLPREQSATPRAGASAAGAPEINVEVPADGTPRPSTPSKMPPPQTPSQPQRAPLSQPAPAPPPAPSGPKPRLTIHKIVLVNFKSYAGRQEIGPFHKSFSAIVGPNGSGKSNTIDALLFVFGYRASKMRQGKLSELIHNSAKHQGLESCSVEVWFREIVDLPGSDKFLLVPNSQIIVNRTAFRNNSSKYTINDRPSTFTEVTTLLKGKGIDLDHNRFLILQGEVESIAQMKAKAQNEHEDGLLEYLEDIIGTTKYKEPIEQASLEVEALNEERGEKMNRLRVVEREKAALESKKQEAEDYLRNANELTRKKSLLYQKHMYTLQSNIDITTKAIENLTAQLSSEQELNADHLATIDALQKEYDEQVAAFAEVKKHTDTLTKDAKKIEKEEVGLQERKKHLVTKQKKIKKSITDDGHAKSEAQATIENCTEQLEKNRIKVAELEEKLEAEQAEHEEIVESLKDKTSVFTTQIEAKQRELQPWNDQIREKQGQIDVATSHRDGLAEKATSKQGALDEARENLKSLKEGGEGKHEDYARLKKEAVRVKKAIADGEAKLEELTGKWEGVRAKVSNSRHKADEAKASMAADRSENAVLSSLNKLRDQGRIKGFHGRLGDLGVIDDKYDVAVTTACPTLNNLIVDTVKQGEACIDFLRKGNIGRANIMVLEKLPARVPAAIQTPENVPRLFDLIKPKDAKFAPAFFKGLGNTLVANDLEQAQRIGFGSSQRWRVVTLGGQLIDPSGTMSGGGNRVARGGMSSKFKADKVAPEVVAKLEQDTAAAEADLAKAQEERKAVVAELQEWKKRLPQIEMEMSKIELDVATSGKRVEEAERRLAELQSESKPIAADEKRIKELDAEIASLTKETDKLRTKSSAINDELKSLQEKILEVGGVRLRAIQSKVATTKCLVDLANDAITKAEVGQAKAERDVEKLGKAIIKNQTTLEEVEGELEQVEADLASCTADLQTLRERVQEAVDSSEDVKEALEQSKQELDEKMQGINAFRALEMELKQKIDDSTRSQKDSKDKYKHWLKRHETLELVYIDEEDEDEEKGGEGEPKDTDQPAEPVEEDEGAEDAEGAQEDAEPKAKKEKVPAKKKHQDSMELAEYSPDELMDVDNAVLSAEIAALEDETSKARPNLNILAEYRRREAEFLDRAKDLERVTGGRDAAKARYDDLRKVRLDEFMAGFTAITAKLKEMYQMITMGGNAEIELIDSMDPFSEGVVLSIMPPKKSWRAIANLSGGEKTLASLALVFALHVFKPTPLYFMDEIDAALDFKNVSIVANYIQSKTQAAQFIVISLRNDMFELAHRLVGIYKTDNCTKSLAIENKDLRLQARPKRPANVPPTPSVGSGAVPATPAFRRQPVNVVRAHAEENEDPSTPGTVVG</sequence>
<keyword evidence="9" id="KW-0226">DNA condensation</keyword>
<dbReference type="SUPFAM" id="SSF52540">
    <property type="entry name" value="P-loop containing nucleoside triphosphate hydrolases"/>
    <property type="match status" value="1"/>
</dbReference>
<keyword evidence="6" id="KW-0498">Mitosis</keyword>
<evidence type="ECO:0000256" key="2">
    <source>
        <dbReference type="ARBA" id="ARBA00006005"/>
    </source>
</evidence>
<keyword evidence="7" id="KW-0067">ATP-binding</keyword>
<dbReference type="Gene3D" id="1.10.287.1490">
    <property type="match status" value="1"/>
</dbReference>
<feature type="region of interest" description="Disordered" evidence="13">
    <location>
        <begin position="1213"/>
        <end position="1281"/>
    </location>
</feature>
<evidence type="ECO:0000256" key="9">
    <source>
        <dbReference type="ARBA" id="ARBA00023067"/>
    </source>
</evidence>
<dbReference type="FunFam" id="3.40.50.300:FF:000585">
    <property type="entry name" value="Structural maintenance of chromosomes 4"/>
    <property type="match status" value="1"/>
</dbReference>
<dbReference type="InterPro" id="IPR003395">
    <property type="entry name" value="RecF/RecN/SMC_N"/>
</dbReference>
<keyword evidence="11" id="KW-0131">Cell cycle</keyword>
<dbReference type="SMART" id="SM00968">
    <property type="entry name" value="SMC_hinge"/>
    <property type="match status" value="1"/>
</dbReference>
<feature type="coiled-coil region" evidence="12">
    <location>
        <begin position="1108"/>
        <end position="1167"/>
    </location>
</feature>
<dbReference type="Proteomes" id="UP000095149">
    <property type="component" value="Unassembled WGS sequence"/>
</dbReference>
<dbReference type="InterPro" id="IPR010935">
    <property type="entry name" value="SMC_hinge"/>
</dbReference>
<organism evidence="15 16">
    <name type="scientific">Cryptococcus amylolentus CBS 6273</name>
    <dbReference type="NCBI Taxonomy" id="1296118"/>
    <lineage>
        <taxon>Eukaryota</taxon>
        <taxon>Fungi</taxon>
        <taxon>Dikarya</taxon>
        <taxon>Basidiomycota</taxon>
        <taxon>Agaricomycotina</taxon>
        <taxon>Tremellomycetes</taxon>
        <taxon>Tremellales</taxon>
        <taxon>Cryptococcaceae</taxon>
        <taxon>Cryptococcus</taxon>
    </lineage>
</organism>
<feature type="region of interest" description="Disordered" evidence="13">
    <location>
        <begin position="1506"/>
        <end position="1557"/>
    </location>
</feature>
<evidence type="ECO:0000256" key="4">
    <source>
        <dbReference type="ARBA" id="ARBA00022618"/>
    </source>
</evidence>
<dbReference type="GO" id="GO:0007076">
    <property type="term" value="P:mitotic chromosome condensation"/>
    <property type="evidence" value="ECO:0007669"/>
    <property type="project" value="TreeGrafter"/>
</dbReference>
<evidence type="ECO:0000256" key="12">
    <source>
        <dbReference type="SAM" id="Coils"/>
    </source>
</evidence>
<dbReference type="FunFam" id="3.40.50.300:FF:000481">
    <property type="entry name" value="Structural maintenance of chromosomes 4"/>
    <property type="match status" value="1"/>
</dbReference>
<evidence type="ECO:0000256" key="3">
    <source>
        <dbReference type="ARBA" id="ARBA00018693"/>
    </source>
</evidence>
<feature type="compositionally biased region" description="Basic and acidic residues" evidence="13">
    <location>
        <begin position="1255"/>
        <end position="1265"/>
    </location>
</feature>
<feature type="compositionally biased region" description="Low complexity" evidence="13">
    <location>
        <begin position="8"/>
        <end position="21"/>
    </location>
</feature>
<dbReference type="GO" id="GO:0000796">
    <property type="term" value="C:condensin complex"/>
    <property type="evidence" value="ECO:0007669"/>
    <property type="project" value="TreeGrafter"/>
</dbReference>
<evidence type="ECO:0000313" key="15">
    <source>
        <dbReference type="EMBL" id="ODO07022.1"/>
    </source>
</evidence>
<evidence type="ECO:0000256" key="13">
    <source>
        <dbReference type="SAM" id="MobiDB-lite"/>
    </source>
</evidence>
<dbReference type="OrthoDB" id="5575062at2759"/>
<keyword evidence="4" id="KW-0132">Cell division</keyword>
<evidence type="ECO:0000313" key="16">
    <source>
        <dbReference type="Proteomes" id="UP000095149"/>
    </source>
</evidence>
<dbReference type="PANTHER" id="PTHR18937:SF172">
    <property type="entry name" value="STRUCTURAL MAINTENANCE OF CHROMOSOMES PROTEIN"/>
    <property type="match status" value="1"/>
</dbReference>
<dbReference type="GO" id="GO:0005524">
    <property type="term" value="F:ATP binding"/>
    <property type="evidence" value="ECO:0007669"/>
    <property type="project" value="UniProtKB-KW"/>
</dbReference>
<feature type="compositionally biased region" description="Acidic residues" evidence="13">
    <location>
        <begin position="1238"/>
        <end position="1254"/>
    </location>
</feature>
<dbReference type="GO" id="GO:0051301">
    <property type="term" value="P:cell division"/>
    <property type="evidence" value="ECO:0007669"/>
    <property type="project" value="UniProtKB-KW"/>
</dbReference>
<evidence type="ECO:0000256" key="5">
    <source>
        <dbReference type="ARBA" id="ARBA00022741"/>
    </source>
</evidence>
<dbReference type="EMBL" id="MEKH01000006">
    <property type="protein sequence ID" value="ODO07022.1"/>
    <property type="molecule type" value="Genomic_DNA"/>
</dbReference>
<dbReference type="PANTHER" id="PTHR18937">
    <property type="entry name" value="STRUCTURAL MAINTENANCE OF CHROMOSOMES SMC FAMILY MEMBER"/>
    <property type="match status" value="1"/>
</dbReference>
<feature type="compositionally biased region" description="Pro residues" evidence="13">
    <location>
        <begin position="233"/>
        <end position="245"/>
    </location>
</feature>
<reference evidence="15 16" key="1">
    <citation type="submission" date="2016-06" db="EMBL/GenBank/DDBJ databases">
        <title>Evolution of pathogenesis and genome organization in the Tremellales.</title>
        <authorList>
            <person name="Cuomo C."/>
            <person name="Litvintseva A."/>
            <person name="Heitman J."/>
            <person name="Chen Y."/>
            <person name="Sun S."/>
            <person name="Springer D."/>
            <person name="Dromer F."/>
            <person name="Young S."/>
            <person name="Zeng Q."/>
            <person name="Chapman S."/>
            <person name="Gujja S."/>
            <person name="Saif S."/>
            <person name="Birren B."/>
        </authorList>
    </citation>
    <scope>NUCLEOTIDE SEQUENCE [LARGE SCALE GENOMIC DNA]</scope>
    <source>
        <strain evidence="15 16">CBS 6273</strain>
    </source>
</reference>
<keyword evidence="8 12" id="KW-0175">Coiled coil</keyword>
<evidence type="ECO:0000256" key="11">
    <source>
        <dbReference type="ARBA" id="ARBA00023306"/>
    </source>
</evidence>
<name>A0A1E3K471_9TREE</name>